<accession>A0A7W6EAL5</accession>
<name>A0A7W6EAL5_9HYPH</name>
<gene>
    <name evidence="2" type="ORF">GGR04_001629</name>
</gene>
<comment type="caution">
    <text evidence="2">The sequence shown here is derived from an EMBL/GenBank/DDBJ whole genome shotgun (WGS) entry which is preliminary data.</text>
</comment>
<dbReference type="Proteomes" id="UP000542776">
    <property type="component" value="Unassembled WGS sequence"/>
</dbReference>
<dbReference type="EMBL" id="JACIEK010000002">
    <property type="protein sequence ID" value="MBB3997793.1"/>
    <property type="molecule type" value="Genomic_DNA"/>
</dbReference>
<dbReference type="NCBIfam" id="TIGR03725">
    <property type="entry name" value="T6A_YeaZ"/>
    <property type="match status" value="1"/>
</dbReference>
<evidence type="ECO:0000313" key="2">
    <source>
        <dbReference type="EMBL" id="MBB3997793.1"/>
    </source>
</evidence>
<sequence>MSDASNRRLLLAVDTANERCSVAVADLTDGTILASANPSIGKGHAERLMDLVAEVLAEADAGYGDVAKLAIGIGPGSFTGIRVAVAVARGWELALDIPSVGVDTLEAQAEPHARDGAVLAVHDARRSEVYVALHAVGGARLAGPEAMAVDDLPAFCARQGVEPADLRLVGSGSALAAERLPGARLVPDAGETSAPIASIVRLALARAPGAPPLPLYLRGADAKVQVPLGLRAASHRSEPGAGLDIAG</sequence>
<dbReference type="SUPFAM" id="SSF53067">
    <property type="entry name" value="Actin-like ATPase domain"/>
    <property type="match status" value="2"/>
</dbReference>
<dbReference type="InterPro" id="IPR043129">
    <property type="entry name" value="ATPase_NBD"/>
</dbReference>
<protein>
    <submittedName>
        <fullName evidence="2">tRNA threonylcarbamoyladenosine biosynthesis protein TsaB</fullName>
    </submittedName>
</protein>
<dbReference type="AlphaFoldDB" id="A0A7W6EAL5"/>
<dbReference type="CDD" id="cd24032">
    <property type="entry name" value="ASKHA_NBD_TsaB"/>
    <property type="match status" value="1"/>
</dbReference>
<dbReference type="InterPro" id="IPR000905">
    <property type="entry name" value="Gcp-like_dom"/>
</dbReference>
<dbReference type="PANTHER" id="PTHR11735:SF11">
    <property type="entry name" value="TRNA THREONYLCARBAMOYLADENOSINE BIOSYNTHESIS PROTEIN TSAB"/>
    <property type="match status" value="1"/>
</dbReference>
<dbReference type="Pfam" id="PF00814">
    <property type="entry name" value="TsaD"/>
    <property type="match status" value="1"/>
</dbReference>
<dbReference type="RefSeq" id="WP_183199324.1">
    <property type="nucleotide sequence ID" value="NZ_JACIEK010000002.1"/>
</dbReference>
<keyword evidence="3" id="KW-1185">Reference proteome</keyword>
<evidence type="ECO:0000313" key="3">
    <source>
        <dbReference type="Proteomes" id="UP000542776"/>
    </source>
</evidence>
<dbReference type="GO" id="GO:0005829">
    <property type="term" value="C:cytosol"/>
    <property type="evidence" value="ECO:0007669"/>
    <property type="project" value="TreeGrafter"/>
</dbReference>
<reference evidence="2 3" key="1">
    <citation type="submission" date="2020-08" db="EMBL/GenBank/DDBJ databases">
        <title>Genomic Encyclopedia of Type Strains, Phase IV (KMG-IV): sequencing the most valuable type-strain genomes for metagenomic binning, comparative biology and taxonomic classification.</title>
        <authorList>
            <person name="Goeker M."/>
        </authorList>
    </citation>
    <scope>NUCLEOTIDE SEQUENCE [LARGE SCALE GENOMIC DNA]</scope>
    <source>
        <strain evidence="2 3">DSM 102238</strain>
    </source>
</reference>
<dbReference type="Gene3D" id="3.30.420.40">
    <property type="match status" value="2"/>
</dbReference>
<organism evidence="2 3">
    <name type="scientific">Aureimonas pseudogalii</name>
    <dbReference type="NCBI Taxonomy" id="1744844"/>
    <lineage>
        <taxon>Bacteria</taxon>
        <taxon>Pseudomonadati</taxon>
        <taxon>Pseudomonadota</taxon>
        <taxon>Alphaproteobacteria</taxon>
        <taxon>Hyphomicrobiales</taxon>
        <taxon>Aurantimonadaceae</taxon>
        <taxon>Aureimonas</taxon>
    </lineage>
</organism>
<proteinExistence type="predicted"/>
<dbReference type="GO" id="GO:0002949">
    <property type="term" value="P:tRNA threonylcarbamoyladenosine modification"/>
    <property type="evidence" value="ECO:0007669"/>
    <property type="project" value="InterPro"/>
</dbReference>
<dbReference type="InterPro" id="IPR022496">
    <property type="entry name" value="T6A_TsaB"/>
</dbReference>
<dbReference type="PANTHER" id="PTHR11735">
    <property type="entry name" value="TRNA N6-ADENOSINE THREONYLCARBAMOYLTRANSFERASE"/>
    <property type="match status" value="1"/>
</dbReference>
<evidence type="ECO:0000259" key="1">
    <source>
        <dbReference type="Pfam" id="PF00814"/>
    </source>
</evidence>
<feature type="domain" description="Gcp-like" evidence="1">
    <location>
        <begin position="42"/>
        <end position="150"/>
    </location>
</feature>